<sequence length="84" mass="9456">MLSADHWAVSSCFVILLLHPYQWRPGRSARDGQTIVMKNDIAATPKLIKGHSRKILTDIQDYDYGGANSKHDPRRRPGIGGRSR</sequence>
<accession>A0A0D3ET12</accession>
<keyword evidence="2" id="KW-0732">Signal</keyword>
<evidence type="ECO:0000256" key="1">
    <source>
        <dbReference type="SAM" id="MobiDB-lite"/>
    </source>
</evidence>
<reference evidence="3" key="1">
    <citation type="journal article" date="2009" name="Rice">
        <title>De Novo Next Generation Sequencing of Plant Genomes.</title>
        <authorList>
            <person name="Rounsley S."/>
            <person name="Marri P.R."/>
            <person name="Yu Y."/>
            <person name="He R."/>
            <person name="Sisneros N."/>
            <person name="Goicoechea J.L."/>
            <person name="Lee S.J."/>
            <person name="Angelova A."/>
            <person name="Kudrna D."/>
            <person name="Luo M."/>
            <person name="Affourtit J."/>
            <person name="Desany B."/>
            <person name="Knight J."/>
            <person name="Niazi F."/>
            <person name="Egholm M."/>
            <person name="Wing R.A."/>
        </authorList>
    </citation>
    <scope>NUCLEOTIDE SEQUENCE [LARGE SCALE GENOMIC DNA]</scope>
    <source>
        <strain evidence="3">cv. IRGC 105608</strain>
    </source>
</reference>
<dbReference type="EnsemblPlants" id="OBART01G28030.1">
    <property type="protein sequence ID" value="OBART01G28030.1"/>
    <property type="gene ID" value="OBART01G28030"/>
</dbReference>
<dbReference type="PaxDb" id="65489-OBART01G28030.1"/>
<dbReference type="STRING" id="65489.A0A0D3ET12"/>
<evidence type="ECO:0000313" key="3">
    <source>
        <dbReference type="EnsemblPlants" id="OBART01G28030.1"/>
    </source>
</evidence>
<dbReference type="PANTHER" id="PTHR34467">
    <property type="entry name" value="TRANSMEMBRANE PROTEIN"/>
    <property type="match status" value="1"/>
</dbReference>
<feature type="compositionally biased region" description="Basic residues" evidence="1">
    <location>
        <begin position="72"/>
        <end position="84"/>
    </location>
</feature>
<proteinExistence type="predicted"/>
<reference evidence="3" key="2">
    <citation type="submission" date="2015-03" db="UniProtKB">
        <authorList>
            <consortium name="EnsemblPlants"/>
        </authorList>
    </citation>
    <scope>IDENTIFICATION</scope>
</reference>
<dbReference type="Gramene" id="OBART01G28030.1">
    <property type="protein sequence ID" value="OBART01G28030.1"/>
    <property type="gene ID" value="OBART01G28030"/>
</dbReference>
<evidence type="ECO:0008006" key="5">
    <source>
        <dbReference type="Google" id="ProtNLM"/>
    </source>
</evidence>
<name>A0A0D3ET12_9ORYZ</name>
<dbReference type="Proteomes" id="UP000026960">
    <property type="component" value="Chromosome 1"/>
</dbReference>
<evidence type="ECO:0000256" key="2">
    <source>
        <dbReference type="SAM" id="SignalP"/>
    </source>
</evidence>
<evidence type="ECO:0000313" key="4">
    <source>
        <dbReference type="Proteomes" id="UP000026960"/>
    </source>
</evidence>
<protein>
    <recommendedName>
        <fullName evidence="5">Neprosin activation peptide domain-containing protein</fullName>
    </recommendedName>
</protein>
<dbReference type="HOGENOM" id="CLU_162952_1_0_1"/>
<keyword evidence="4" id="KW-1185">Reference proteome</keyword>
<feature type="signal peptide" evidence="2">
    <location>
        <begin position="1"/>
        <end position="28"/>
    </location>
</feature>
<feature type="chain" id="PRO_5002261023" description="Neprosin activation peptide domain-containing protein" evidence="2">
    <location>
        <begin position="29"/>
        <end position="84"/>
    </location>
</feature>
<organism evidence="3">
    <name type="scientific">Oryza barthii</name>
    <dbReference type="NCBI Taxonomy" id="65489"/>
    <lineage>
        <taxon>Eukaryota</taxon>
        <taxon>Viridiplantae</taxon>
        <taxon>Streptophyta</taxon>
        <taxon>Embryophyta</taxon>
        <taxon>Tracheophyta</taxon>
        <taxon>Spermatophyta</taxon>
        <taxon>Magnoliopsida</taxon>
        <taxon>Liliopsida</taxon>
        <taxon>Poales</taxon>
        <taxon>Poaceae</taxon>
        <taxon>BOP clade</taxon>
        <taxon>Oryzoideae</taxon>
        <taxon>Oryzeae</taxon>
        <taxon>Oryzinae</taxon>
        <taxon>Oryza</taxon>
    </lineage>
</organism>
<feature type="region of interest" description="Disordered" evidence="1">
    <location>
        <begin position="62"/>
        <end position="84"/>
    </location>
</feature>
<dbReference type="AlphaFoldDB" id="A0A0D3ET12"/>
<dbReference type="PANTHER" id="PTHR34467:SF2">
    <property type="entry name" value="OS01G0705400 PROTEIN"/>
    <property type="match status" value="1"/>
</dbReference>